<accession>A0A9P6GXS5</accession>
<feature type="compositionally biased region" description="Polar residues" evidence="1">
    <location>
        <begin position="1"/>
        <end position="17"/>
    </location>
</feature>
<keyword evidence="4" id="KW-1185">Reference proteome</keyword>
<feature type="domain" description="Peptidase S59" evidence="2">
    <location>
        <begin position="124"/>
        <end position="259"/>
    </location>
</feature>
<feature type="region of interest" description="Disordered" evidence="1">
    <location>
        <begin position="1"/>
        <end position="38"/>
    </location>
</feature>
<comment type="caution">
    <text evidence="3">The sequence shown here is derived from an EMBL/GenBank/DDBJ whole genome shotgun (WGS) entry which is preliminary data.</text>
</comment>
<protein>
    <submittedName>
        <fullName evidence="3">Nucleoporin</fullName>
    </submittedName>
</protein>
<feature type="non-terminal residue" evidence="3">
    <location>
        <position position="1"/>
    </location>
</feature>
<dbReference type="InterPro" id="IPR036903">
    <property type="entry name" value="Nup98_auto-Pept-S59_dom_sf"/>
</dbReference>
<feature type="compositionally biased region" description="Low complexity" evidence="1">
    <location>
        <begin position="18"/>
        <end position="38"/>
    </location>
</feature>
<evidence type="ECO:0000259" key="2">
    <source>
        <dbReference type="PROSITE" id="PS51434"/>
    </source>
</evidence>
<gene>
    <name evidence="3" type="primary">NUP100</name>
    <name evidence="3" type="ORF">NGRA_1778</name>
</gene>
<dbReference type="Pfam" id="PF04096">
    <property type="entry name" value="Nucleoporin2"/>
    <property type="match status" value="1"/>
</dbReference>
<dbReference type="EMBL" id="SBJO01000137">
    <property type="protein sequence ID" value="KAF9762744.1"/>
    <property type="molecule type" value="Genomic_DNA"/>
</dbReference>
<reference evidence="3 4" key="1">
    <citation type="journal article" date="2020" name="Genome Biol. Evol.">
        <title>Comparative genomics of strictly vertically transmitted, feminizing microsporidia endosymbionts of amphipod crustaceans.</title>
        <authorList>
            <person name="Cormier A."/>
            <person name="Chebbi M.A."/>
            <person name="Giraud I."/>
            <person name="Wattier R."/>
            <person name="Teixeira M."/>
            <person name="Gilbert C."/>
            <person name="Rigaud T."/>
            <person name="Cordaux R."/>
        </authorList>
    </citation>
    <scope>NUCLEOTIDE SEQUENCE [LARGE SCALE GENOMIC DNA]</scope>
    <source>
        <strain evidence="3 4">Ou3-Ou53</strain>
    </source>
</reference>
<evidence type="ECO:0000313" key="3">
    <source>
        <dbReference type="EMBL" id="KAF9762744.1"/>
    </source>
</evidence>
<dbReference type="OrthoDB" id="3797628at2759"/>
<dbReference type="PROSITE" id="PS51434">
    <property type="entry name" value="NUP_C"/>
    <property type="match status" value="1"/>
</dbReference>
<sequence length="259" mass="29480">PQQPFASSTPQSSNPFGTSSQSTTFSNNSTLNSSNFSNTINCNPTNTMNYNPTNMNPSSNFTTNTFNTFTVNYEDPFLLKDITFEKVEKKTAPFSRIVPKPIFSEATMKPLLNLTYRPPRVTQKKKIYTEPSIEEARHLKEIENLVIGFEGKGRIQYIDKISGTELTTSNIEDKITFLKNEVVVSDPPGIGLNKRARVYVEGIFAFSKSQGDFIVGKAEKYPLKAIQERFVYSLKEDPYKKFVDYNYETGLYVYEVNHF</sequence>
<name>A0A9P6GXS5_9MICR</name>
<dbReference type="GO" id="GO:0005643">
    <property type="term" value="C:nuclear pore"/>
    <property type="evidence" value="ECO:0007669"/>
    <property type="project" value="InterPro"/>
</dbReference>
<proteinExistence type="predicted"/>
<dbReference type="Proteomes" id="UP000740883">
    <property type="component" value="Unassembled WGS sequence"/>
</dbReference>
<dbReference type="Gene3D" id="3.30.1610.10">
    <property type="entry name" value="Peptidase S59, nucleoporin"/>
    <property type="match status" value="1"/>
</dbReference>
<dbReference type="InterPro" id="IPR007230">
    <property type="entry name" value="Nup98_auto-Pept-S59_dom"/>
</dbReference>
<dbReference type="AlphaFoldDB" id="A0A9P6GXS5"/>
<evidence type="ECO:0000313" key="4">
    <source>
        <dbReference type="Proteomes" id="UP000740883"/>
    </source>
</evidence>
<dbReference type="GO" id="GO:0017056">
    <property type="term" value="F:structural constituent of nuclear pore"/>
    <property type="evidence" value="ECO:0007669"/>
    <property type="project" value="InterPro"/>
</dbReference>
<dbReference type="SUPFAM" id="SSF82215">
    <property type="entry name" value="C-terminal autoproteolytic domain of nucleoporin nup98"/>
    <property type="match status" value="1"/>
</dbReference>
<organism evidence="3 4">
    <name type="scientific">Nosema granulosis</name>
    <dbReference type="NCBI Taxonomy" id="83296"/>
    <lineage>
        <taxon>Eukaryota</taxon>
        <taxon>Fungi</taxon>
        <taxon>Fungi incertae sedis</taxon>
        <taxon>Microsporidia</taxon>
        <taxon>Nosematidae</taxon>
        <taxon>Nosema</taxon>
    </lineage>
</organism>
<evidence type="ECO:0000256" key="1">
    <source>
        <dbReference type="SAM" id="MobiDB-lite"/>
    </source>
</evidence>